<keyword evidence="4" id="KW-1185">Reference proteome</keyword>
<dbReference type="PANTHER" id="PTHR33608:SF3">
    <property type="entry name" value="SLR2013 PROTEIN"/>
    <property type="match status" value="1"/>
</dbReference>
<dbReference type="RefSeq" id="WP_377468212.1">
    <property type="nucleotide sequence ID" value="NZ_JBHLWN010000014.1"/>
</dbReference>
<evidence type="ECO:0000256" key="1">
    <source>
        <dbReference type="SAM" id="Phobius"/>
    </source>
</evidence>
<protein>
    <submittedName>
        <fullName evidence="3">DUF58 domain-containing protein</fullName>
    </submittedName>
</protein>
<evidence type="ECO:0000259" key="2">
    <source>
        <dbReference type="Pfam" id="PF01882"/>
    </source>
</evidence>
<feature type="transmembrane region" description="Helical" evidence="1">
    <location>
        <begin position="30"/>
        <end position="48"/>
    </location>
</feature>
<gene>
    <name evidence="3" type="ORF">ACFFK0_02180</name>
</gene>
<dbReference type="Pfam" id="PF01882">
    <property type="entry name" value="DUF58"/>
    <property type="match status" value="1"/>
</dbReference>
<keyword evidence="1" id="KW-1133">Transmembrane helix</keyword>
<reference evidence="3 4" key="1">
    <citation type="submission" date="2024-09" db="EMBL/GenBank/DDBJ databases">
        <authorList>
            <person name="Sun Q."/>
            <person name="Mori K."/>
        </authorList>
    </citation>
    <scope>NUCLEOTIDE SEQUENCE [LARGE SCALE GENOMIC DNA]</scope>
    <source>
        <strain evidence="3 4">CCM 7759</strain>
    </source>
</reference>
<comment type="caution">
    <text evidence="3">The sequence shown here is derived from an EMBL/GenBank/DDBJ whole genome shotgun (WGS) entry which is preliminary data.</text>
</comment>
<keyword evidence="1" id="KW-0812">Transmembrane</keyword>
<dbReference type="Proteomes" id="UP001589776">
    <property type="component" value="Unassembled WGS sequence"/>
</dbReference>
<dbReference type="Gene3D" id="3.40.50.410">
    <property type="entry name" value="von Willebrand factor, type A domain"/>
    <property type="match status" value="1"/>
</dbReference>
<evidence type="ECO:0000313" key="4">
    <source>
        <dbReference type="Proteomes" id="UP001589776"/>
    </source>
</evidence>
<organism evidence="3 4">
    <name type="scientific">Paenibacillus chartarius</name>
    <dbReference type="NCBI Taxonomy" id="747481"/>
    <lineage>
        <taxon>Bacteria</taxon>
        <taxon>Bacillati</taxon>
        <taxon>Bacillota</taxon>
        <taxon>Bacilli</taxon>
        <taxon>Bacillales</taxon>
        <taxon>Paenibacillaceae</taxon>
        <taxon>Paenibacillus</taxon>
    </lineage>
</organism>
<dbReference type="EMBL" id="JBHLWN010000014">
    <property type="protein sequence ID" value="MFC0211266.1"/>
    <property type="molecule type" value="Genomic_DNA"/>
</dbReference>
<evidence type="ECO:0000313" key="3">
    <source>
        <dbReference type="EMBL" id="MFC0211266.1"/>
    </source>
</evidence>
<feature type="domain" description="DUF58" evidence="2">
    <location>
        <begin position="230"/>
        <end position="401"/>
    </location>
</feature>
<dbReference type="InterPro" id="IPR002881">
    <property type="entry name" value="DUF58"/>
</dbReference>
<accession>A0ABV6DF49</accession>
<dbReference type="InterPro" id="IPR036465">
    <property type="entry name" value="vWFA_dom_sf"/>
</dbReference>
<name>A0ABV6DF49_9BACL</name>
<dbReference type="PANTHER" id="PTHR33608">
    <property type="entry name" value="BLL2464 PROTEIN"/>
    <property type="match status" value="1"/>
</dbReference>
<dbReference type="SUPFAM" id="SSF53300">
    <property type="entry name" value="vWA-like"/>
    <property type="match status" value="1"/>
</dbReference>
<sequence>MTTSSKRRWPLFRFLADRLVHQFAAPTNRLLGLAAAGVVPLGIGYALGAGMAAFWGWNALLLALSIADLAMLPRRKDVQVRRTLPERADLQQPFTVGLEVSSSDLRPLHVELADDLPITFAGALHWRKSFDEVPGTPVHRIHLKQGKASVTYEAKGMERGSYALRYVWMRYWGGLGLWKRQTRIECLGGVRIYPDMSRVRGILGSMQSTLLLDGRKLARKPRSGSEFESIRDYQQGDDVRHIHWQATARTGKLMTSVRQPERGKTVTILLDCGRMMGAELEGQTKLDRTLEAALTLAAVALKQGDQVSLIAFSGSVLKAVPAGKGLPHLHDLTEAVFDLQHEPAEVNYGAGFAQVMQSQKKRSLLVLFSDMESYLHDRELPAYALRMRRSHSLLLLSLNDPLVHEWSRKRPDDTRTAFIRSAANHFEADRRSYVRRMSAQGVPVLDVPAGQLALSAVNAYLELKARDAL</sequence>
<keyword evidence="1" id="KW-0472">Membrane</keyword>
<proteinExistence type="predicted"/>